<dbReference type="Proteomes" id="UP000184188">
    <property type="component" value="Unassembled WGS sequence"/>
</dbReference>
<dbReference type="VEuPathDB" id="FungiDB:ASPZODRAFT_129056"/>
<sequence>MDPGTYNQTLNFPSGSWFKKRENTLVQVDGREFRLAKVIHESYLDGGNLWKVLFEGFPTDDPCQTVILKYRYEYYLLPVASYLMHVRILILRLHPFLFETDKKHIAGSRKFLDEVAAMKACQGSGHTPIYISHEVQRQRQQDDPYPGEGYVWVLVMSKLPGLRLFFRFIPPEPLVVTRQEMRDIRQQCIDTQEYANAQGFSTTLGIEHVIYDPESKHVFFFGMHHVEPGRDETPDYSPYLFLNSLENPPDMYVKVVD</sequence>
<accession>A0A1L9STG7</accession>
<dbReference type="EMBL" id="KV878337">
    <property type="protein sequence ID" value="OJJ50426.1"/>
    <property type="molecule type" value="Genomic_DNA"/>
</dbReference>
<proteinExistence type="predicted"/>
<evidence type="ECO:0000313" key="2">
    <source>
        <dbReference type="Proteomes" id="UP000184188"/>
    </source>
</evidence>
<dbReference type="GeneID" id="34608647"/>
<name>A0A1L9STG7_9EURO</name>
<dbReference type="AlphaFoldDB" id="A0A1L9STG7"/>
<dbReference type="RefSeq" id="XP_022584936.1">
    <property type="nucleotide sequence ID" value="XM_022722182.1"/>
</dbReference>
<dbReference type="OrthoDB" id="4389629at2759"/>
<evidence type="ECO:0000313" key="1">
    <source>
        <dbReference type="EMBL" id="OJJ50426.1"/>
    </source>
</evidence>
<keyword evidence="2" id="KW-1185">Reference proteome</keyword>
<organism evidence="1 2">
    <name type="scientific">Penicilliopsis zonata CBS 506.65</name>
    <dbReference type="NCBI Taxonomy" id="1073090"/>
    <lineage>
        <taxon>Eukaryota</taxon>
        <taxon>Fungi</taxon>
        <taxon>Dikarya</taxon>
        <taxon>Ascomycota</taxon>
        <taxon>Pezizomycotina</taxon>
        <taxon>Eurotiomycetes</taxon>
        <taxon>Eurotiomycetidae</taxon>
        <taxon>Eurotiales</taxon>
        <taxon>Aspergillaceae</taxon>
        <taxon>Penicilliopsis</taxon>
    </lineage>
</organism>
<protein>
    <submittedName>
        <fullName evidence="1">Uncharacterized protein</fullName>
    </submittedName>
</protein>
<reference evidence="2" key="1">
    <citation type="journal article" date="2017" name="Genome Biol.">
        <title>Comparative genomics reveals high biological diversity and specific adaptations in the industrially and medically important fungal genus Aspergillus.</title>
        <authorList>
            <person name="de Vries R.P."/>
            <person name="Riley R."/>
            <person name="Wiebenga A."/>
            <person name="Aguilar-Osorio G."/>
            <person name="Amillis S."/>
            <person name="Uchima C.A."/>
            <person name="Anderluh G."/>
            <person name="Asadollahi M."/>
            <person name="Askin M."/>
            <person name="Barry K."/>
            <person name="Battaglia E."/>
            <person name="Bayram O."/>
            <person name="Benocci T."/>
            <person name="Braus-Stromeyer S.A."/>
            <person name="Caldana C."/>
            <person name="Canovas D."/>
            <person name="Cerqueira G.C."/>
            <person name="Chen F."/>
            <person name="Chen W."/>
            <person name="Choi C."/>
            <person name="Clum A."/>
            <person name="Dos Santos R.A."/>
            <person name="Damasio A.R."/>
            <person name="Diallinas G."/>
            <person name="Emri T."/>
            <person name="Fekete E."/>
            <person name="Flipphi M."/>
            <person name="Freyberg S."/>
            <person name="Gallo A."/>
            <person name="Gournas C."/>
            <person name="Habgood R."/>
            <person name="Hainaut M."/>
            <person name="Harispe M.L."/>
            <person name="Henrissat B."/>
            <person name="Hilden K.S."/>
            <person name="Hope R."/>
            <person name="Hossain A."/>
            <person name="Karabika E."/>
            <person name="Karaffa L."/>
            <person name="Karanyi Z."/>
            <person name="Krasevec N."/>
            <person name="Kuo A."/>
            <person name="Kusch H."/>
            <person name="LaButti K."/>
            <person name="Lagendijk E.L."/>
            <person name="Lapidus A."/>
            <person name="Levasseur A."/>
            <person name="Lindquist E."/>
            <person name="Lipzen A."/>
            <person name="Logrieco A.F."/>
            <person name="MacCabe A."/>
            <person name="Maekelae M.R."/>
            <person name="Malavazi I."/>
            <person name="Melin P."/>
            <person name="Meyer V."/>
            <person name="Mielnichuk N."/>
            <person name="Miskei M."/>
            <person name="Molnar A.P."/>
            <person name="Mule G."/>
            <person name="Ngan C.Y."/>
            <person name="Orejas M."/>
            <person name="Orosz E."/>
            <person name="Ouedraogo J.P."/>
            <person name="Overkamp K.M."/>
            <person name="Park H.-S."/>
            <person name="Perrone G."/>
            <person name="Piumi F."/>
            <person name="Punt P.J."/>
            <person name="Ram A.F."/>
            <person name="Ramon A."/>
            <person name="Rauscher S."/>
            <person name="Record E."/>
            <person name="Riano-Pachon D.M."/>
            <person name="Robert V."/>
            <person name="Roehrig J."/>
            <person name="Ruller R."/>
            <person name="Salamov A."/>
            <person name="Salih N.S."/>
            <person name="Samson R.A."/>
            <person name="Sandor E."/>
            <person name="Sanguinetti M."/>
            <person name="Schuetze T."/>
            <person name="Sepcic K."/>
            <person name="Shelest E."/>
            <person name="Sherlock G."/>
            <person name="Sophianopoulou V."/>
            <person name="Squina F.M."/>
            <person name="Sun H."/>
            <person name="Susca A."/>
            <person name="Todd R.B."/>
            <person name="Tsang A."/>
            <person name="Unkles S.E."/>
            <person name="van de Wiele N."/>
            <person name="van Rossen-Uffink D."/>
            <person name="Oliveira J.V."/>
            <person name="Vesth T.C."/>
            <person name="Visser J."/>
            <person name="Yu J.-H."/>
            <person name="Zhou M."/>
            <person name="Andersen M.R."/>
            <person name="Archer D.B."/>
            <person name="Baker S.E."/>
            <person name="Benoit I."/>
            <person name="Brakhage A.A."/>
            <person name="Braus G.H."/>
            <person name="Fischer R."/>
            <person name="Frisvad J.C."/>
            <person name="Goldman G.H."/>
            <person name="Houbraken J."/>
            <person name="Oakley B."/>
            <person name="Pocsi I."/>
            <person name="Scazzocchio C."/>
            <person name="Seiboth B."/>
            <person name="vanKuyk P.A."/>
            <person name="Wortman J."/>
            <person name="Dyer P.S."/>
            <person name="Grigoriev I.V."/>
        </authorList>
    </citation>
    <scope>NUCLEOTIDE SEQUENCE [LARGE SCALE GENOMIC DNA]</scope>
    <source>
        <strain evidence="2">CBS 506.65</strain>
    </source>
</reference>
<gene>
    <name evidence="1" type="ORF">ASPZODRAFT_129056</name>
</gene>